<accession>A0A346D3T3</accession>
<dbReference type="InterPro" id="IPR017887">
    <property type="entry name" value="TF_TCP_subgr"/>
</dbReference>
<evidence type="ECO:0000256" key="6">
    <source>
        <dbReference type="ARBA" id="ARBA00023242"/>
    </source>
</evidence>
<organism evidence="10">
    <name type="scientific">Flaveria bidentis</name>
    <name type="common">Coastal plain yellowtops</name>
    <name type="synonym">Ethulia bidentis</name>
    <dbReference type="NCBI Taxonomy" id="4224"/>
    <lineage>
        <taxon>Eukaryota</taxon>
        <taxon>Viridiplantae</taxon>
        <taxon>Streptophyta</taxon>
        <taxon>Embryophyta</taxon>
        <taxon>Tracheophyta</taxon>
        <taxon>Spermatophyta</taxon>
        <taxon>Magnoliopsida</taxon>
        <taxon>eudicotyledons</taxon>
        <taxon>Gunneridae</taxon>
        <taxon>Pentapetalae</taxon>
        <taxon>asterids</taxon>
        <taxon>campanulids</taxon>
        <taxon>Asterales</taxon>
        <taxon>Asteraceae</taxon>
        <taxon>Asteroideae</taxon>
        <taxon>Heliantheae alliance</taxon>
        <taxon>Tageteae</taxon>
        <taxon>Flaveria</taxon>
    </lineage>
</organism>
<evidence type="ECO:0000256" key="1">
    <source>
        <dbReference type="ARBA" id="ARBA00004123"/>
    </source>
</evidence>
<keyword evidence="3" id="KW-0805">Transcription regulation</keyword>
<feature type="domain" description="TCP" evidence="8">
    <location>
        <begin position="100"/>
        <end position="158"/>
    </location>
</feature>
<comment type="subcellular location">
    <subcellularLocation>
        <location evidence="1">Nucleus</location>
    </subcellularLocation>
</comment>
<keyword evidence="4" id="KW-0238">DNA-binding</keyword>
<evidence type="ECO:0000313" key="10">
    <source>
        <dbReference type="EMBL" id="AXM05101.1"/>
    </source>
</evidence>
<feature type="region of interest" description="Disordered" evidence="7">
    <location>
        <begin position="229"/>
        <end position="251"/>
    </location>
</feature>
<dbReference type="InterPro" id="IPR017888">
    <property type="entry name" value="CYC/TB1_R_domain"/>
</dbReference>
<evidence type="ECO:0000256" key="2">
    <source>
        <dbReference type="ARBA" id="ARBA00022473"/>
    </source>
</evidence>
<evidence type="ECO:0000259" key="9">
    <source>
        <dbReference type="PROSITE" id="PS51370"/>
    </source>
</evidence>
<dbReference type="GO" id="GO:2000032">
    <property type="term" value="P:regulation of secondary shoot formation"/>
    <property type="evidence" value="ECO:0007669"/>
    <property type="project" value="TreeGrafter"/>
</dbReference>
<dbReference type="PANTHER" id="PTHR31072:SF224">
    <property type="entry name" value="TRANSCRIPTION FACTOR TCP1"/>
    <property type="match status" value="1"/>
</dbReference>
<dbReference type="PROSITE" id="PS51370">
    <property type="entry name" value="R"/>
    <property type="match status" value="1"/>
</dbReference>
<dbReference type="PANTHER" id="PTHR31072">
    <property type="entry name" value="TRANSCRIPTION FACTOR TCP4-RELATED"/>
    <property type="match status" value="1"/>
</dbReference>
<evidence type="ECO:0000259" key="8">
    <source>
        <dbReference type="PROSITE" id="PS51369"/>
    </source>
</evidence>
<dbReference type="Pfam" id="PF03634">
    <property type="entry name" value="TCP"/>
    <property type="match status" value="1"/>
</dbReference>
<feature type="compositionally biased region" description="Basic and acidic residues" evidence="7">
    <location>
        <begin position="234"/>
        <end position="251"/>
    </location>
</feature>
<name>A0A346D3T3_FLABI</name>
<sequence length="251" mass="28500">MFSSAPFQEFPLSPNLLIENEKDCVYLNYHQNSGDPFINDGGFFHSPVMEGSTFTIKQDFVGHRQHYAEGPVLESCEDHYDLLDAVVSCSKAKKKTVVYEKDGHGKIYTSRGFRERRVRLSIEISRKFFCLQELLGFDKASNTLDWLLTKSKKAIKELVDETNRGSSSTAFNDRSDADFLESIKGDSDEGKGNKKKLVIKCLDGEMKKMNRKSVGGFQENLASRDQLRAMARARARERTGEKMNTKKLNDS</sequence>
<dbReference type="GO" id="GO:0005634">
    <property type="term" value="C:nucleus"/>
    <property type="evidence" value="ECO:0007669"/>
    <property type="project" value="UniProtKB-SubCell"/>
</dbReference>
<dbReference type="AlphaFoldDB" id="A0A346D3T3"/>
<proteinExistence type="predicted"/>
<keyword evidence="5" id="KW-0804">Transcription</keyword>
<dbReference type="EMBL" id="MG593516">
    <property type="protein sequence ID" value="AXM05101.1"/>
    <property type="molecule type" value="Genomic_DNA"/>
</dbReference>
<evidence type="ECO:0000256" key="7">
    <source>
        <dbReference type="SAM" id="MobiDB-lite"/>
    </source>
</evidence>
<evidence type="ECO:0000256" key="3">
    <source>
        <dbReference type="ARBA" id="ARBA00023015"/>
    </source>
</evidence>
<keyword evidence="6" id="KW-0539">Nucleus</keyword>
<dbReference type="InterPro" id="IPR005333">
    <property type="entry name" value="Transcription_factor_TCP"/>
</dbReference>
<feature type="domain" description="R" evidence="9">
    <location>
        <begin position="225"/>
        <end position="242"/>
    </location>
</feature>
<dbReference type="GO" id="GO:0003700">
    <property type="term" value="F:DNA-binding transcription factor activity"/>
    <property type="evidence" value="ECO:0007669"/>
    <property type="project" value="InterPro"/>
</dbReference>
<reference evidence="10" key="1">
    <citation type="journal article" date="2018" name="Front. Plant Sci.">
        <title>Patterning the Asteraceae Capitulum: Duplications and Differential Expression of the Flower Symmetry CYC2-Like Genes.</title>
        <authorList>
            <person name="Chen J."/>
            <person name="Shen C.Z."/>
            <person name="Guo Y.P."/>
            <person name="Rao G.Y."/>
        </authorList>
    </citation>
    <scope>NUCLEOTIDE SEQUENCE</scope>
</reference>
<dbReference type="PROSITE" id="PS51369">
    <property type="entry name" value="TCP"/>
    <property type="match status" value="1"/>
</dbReference>
<keyword evidence="2" id="KW-0217">Developmental protein</keyword>
<evidence type="ECO:0000256" key="5">
    <source>
        <dbReference type="ARBA" id="ARBA00023163"/>
    </source>
</evidence>
<dbReference type="GO" id="GO:0043565">
    <property type="term" value="F:sequence-specific DNA binding"/>
    <property type="evidence" value="ECO:0007669"/>
    <property type="project" value="TreeGrafter"/>
</dbReference>
<protein>
    <submittedName>
        <fullName evidence="10">Cycloidea-like protein</fullName>
    </submittedName>
</protein>
<evidence type="ECO:0000256" key="4">
    <source>
        <dbReference type="ARBA" id="ARBA00023125"/>
    </source>
</evidence>